<dbReference type="GO" id="GO:0016787">
    <property type="term" value="F:hydrolase activity"/>
    <property type="evidence" value="ECO:0007669"/>
    <property type="project" value="UniProtKB-KW"/>
</dbReference>
<dbReference type="Proteomes" id="UP001610432">
    <property type="component" value="Unassembled WGS sequence"/>
</dbReference>
<feature type="domain" description="Carboxylesterase type B" evidence="4">
    <location>
        <begin position="23"/>
        <end position="347"/>
    </location>
</feature>
<gene>
    <name evidence="5" type="ORF">BJX67DRAFT_242094</name>
</gene>
<dbReference type="EC" id="3.1.1.-" evidence="3"/>
<dbReference type="PANTHER" id="PTHR43918:SF4">
    <property type="entry name" value="CARBOXYLIC ESTER HYDROLASE"/>
    <property type="match status" value="1"/>
</dbReference>
<dbReference type="InterPro" id="IPR002018">
    <property type="entry name" value="CarbesteraseB"/>
</dbReference>
<dbReference type="Gene3D" id="3.40.50.1820">
    <property type="entry name" value="alpha/beta hydrolase"/>
    <property type="match status" value="2"/>
</dbReference>
<reference evidence="5 6" key="1">
    <citation type="submission" date="2024-07" db="EMBL/GenBank/DDBJ databases">
        <title>Section-level genome sequencing and comparative genomics of Aspergillus sections Usti and Cavernicolus.</title>
        <authorList>
            <consortium name="Lawrence Berkeley National Laboratory"/>
            <person name="Nybo J.L."/>
            <person name="Vesth T.C."/>
            <person name="Theobald S."/>
            <person name="Frisvad J.C."/>
            <person name="Larsen T.O."/>
            <person name="Kjaerboelling I."/>
            <person name="Rothschild-Mancinelli K."/>
            <person name="Lyhne E.K."/>
            <person name="Kogle M.E."/>
            <person name="Barry K."/>
            <person name="Clum A."/>
            <person name="Na H."/>
            <person name="Ledsgaard L."/>
            <person name="Lin J."/>
            <person name="Lipzen A."/>
            <person name="Kuo A."/>
            <person name="Riley R."/>
            <person name="Mondo S."/>
            <person name="Labutti K."/>
            <person name="Haridas S."/>
            <person name="Pangalinan J."/>
            <person name="Salamov A.A."/>
            <person name="Simmons B.A."/>
            <person name="Magnuson J.K."/>
            <person name="Chen J."/>
            <person name="Drula E."/>
            <person name="Henrissat B."/>
            <person name="Wiebenga A."/>
            <person name="Lubbers R.J."/>
            <person name="Gomes A.C."/>
            <person name="Macurrencykelacurrency M.R."/>
            <person name="Stajich J."/>
            <person name="Grigoriev I.V."/>
            <person name="Mortensen U.H."/>
            <person name="De Vries R.P."/>
            <person name="Baker S.E."/>
            <person name="Andersen M.R."/>
        </authorList>
    </citation>
    <scope>NUCLEOTIDE SEQUENCE [LARGE SCALE GENOMIC DNA]</scope>
    <source>
        <strain evidence="5 6">CBS 449.75</strain>
    </source>
</reference>
<keyword evidence="3" id="KW-0732">Signal</keyword>
<comment type="caution">
    <text evidence="5">The sequence shown here is derived from an EMBL/GenBank/DDBJ whole genome shotgun (WGS) entry which is preliminary data.</text>
</comment>
<dbReference type="EMBL" id="JBFXLQ010000005">
    <property type="protein sequence ID" value="KAL2870549.1"/>
    <property type="molecule type" value="Genomic_DNA"/>
</dbReference>
<protein>
    <recommendedName>
        <fullName evidence="3">Carboxylic ester hydrolase</fullName>
        <ecNumber evidence="3">3.1.1.-</ecNumber>
    </recommendedName>
</protein>
<evidence type="ECO:0000256" key="1">
    <source>
        <dbReference type="ARBA" id="ARBA00005964"/>
    </source>
</evidence>
<dbReference type="InterPro" id="IPR050654">
    <property type="entry name" value="AChE-related_enzymes"/>
</dbReference>
<keyword evidence="2 3" id="KW-0378">Hydrolase</keyword>
<name>A0ABR4M182_9EURO</name>
<dbReference type="SUPFAM" id="SSF53474">
    <property type="entry name" value="alpha/beta-Hydrolases"/>
    <property type="match status" value="1"/>
</dbReference>
<dbReference type="Pfam" id="PF00135">
    <property type="entry name" value="COesterase"/>
    <property type="match status" value="1"/>
</dbReference>
<organism evidence="5 6">
    <name type="scientific">Aspergillus lucknowensis</name>
    <dbReference type="NCBI Taxonomy" id="176173"/>
    <lineage>
        <taxon>Eukaryota</taxon>
        <taxon>Fungi</taxon>
        <taxon>Dikarya</taxon>
        <taxon>Ascomycota</taxon>
        <taxon>Pezizomycotina</taxon>
        <taxon>Eurotiomycetes</taxon>
        <taxon>Eurotiomycetidae</taxon>
        <taxon>Eurotiales</taxon>
        <taxon>Aspergillaceae</taxon>
        <taxon>Aspergillus</taxon>
        <taxon>Aspergillus subgen. Nidulantes</taxon>
    </lineage>
</organism>
<dbReference type="GeneID" id="98141185"/>
<evidence type="ECO:0000259" key="4">
    <source>
        <dbReference type="Pfam" id="PF00135"/>
    </source>
</evidence>
<accession>A0ABR4M182</accession>
<keyword evidence="6" id="KW-1185">Reference proteome</keyword>
<proteinExistence type="inferred from homology"/>
<feature type="signal peptide" evidence="3">
    <location>
        <begin position="1"/>
        <end position="19"/>
    </location>
</feature>
<evidence type="ECO:0000313" key="6">
    <source>
        <dbReference type="Proteomes" id="UP001610432"/>
    </source>
</evidence>
<dbReference type="InterPro" id="IPR029058">
    <property type="entry name" value="AB_hydrolase_fold"/>
</dbReference>
<dbReference type="RefSeq" id="XP_070889528.1">
    <property type="nucleotide sequence ID" value="XM_071026113.1"/>
</dbReference>
<feature type="chain" id="PRO_5044968557" description="Carboxylic ester hydrolase" evidence="3">
    <location>
        <begin position="20"/>
        <end position="486"/>
    </location>
</feature>
<comment type="similarity">
    <text evidence="1 3">Belongs to the type-B carboxylesterase/lipase family.</text>
</comment>
<dbReference type="PROSITE" id="PS00122">
    <property type="entry name" value="CARBOXYLESTERASE_B_1"/>
    <property type="match status" value="1"/>
</dbReference>
<evidence type="ECO:0000313" key="5">
    <source>
        <dbReference type="EMBL" id="KAL2870549.1"/>
    </source>
</evidence>
<dbReference type="InterPro" id="IPR019826">
    <property type="entry name" value="Carboxylesterase_B_AS"/>
</dbReference>
<sequence>MFACGVVSLFLSLAALGAAAPELHVLTSSGPVHGIYNDSASTVRAFLGIPYAEAPTGDLRFAPPREKSPSHSPIDASKYGPPCPQLYNPSNQSIWDVLPYGPWNTADMTEDCLSINVWTPSKGRLGDNKAAVLLFVHGGGYTSGAGSNEVYDGVELVRDNEDAILVTFNYRLNFFGFPNSPGLKLSEQNVGFLDQRLAVEWVHRNIANFGGDPERILLFGQSAGAGSVDAYAYAYPDEPLVSAFGLESGTASRGSDADPTESDWNALSAAVGCGTGPESLSCMREVPFKIILDEMDAGNYNFAPIPDNRTFFSDPAARARDGGLAKLPTMGGIAEREFSAAIPLNSTSVNETEIIEGVYDFSCGLHEALGIRLEQDIPTWRYVYHGNFTNLSPTPWLGAYHSSDLPMVFGTYNMSDLPPGPTPNEMATSKYIQGAYVAFAKDPVNGLYDYGWPMYTMDDGKIVNLGVDNEPGAVLSPAADWDVHCT</sequence>
<dbReference type="PANTHER" id="PTHR43918">
    <property type="entry name" value="ACETYLCHOLINESTERASE"/>
    <property type="match status" value="1"/>
</dbReference>
<evidence type="ECO:0000256" key="3">
    <source>
        <dbReference type="RuleBase" id="RU361235"/>
    </source>
</evidence>
<evidence type="ECO:0000256" key="2">
    <source>
        <dbReference type="ARBA" id="ARBA00022801"/>
    </source>
</evidence>